<keyword evidence="2" id="KW-1185">Reference proteome</keyword>
<protein>
    <submittedName>
        <fullName evidence="1">Uncharacterized protein</fullName>
    </submittedName>
</protein>
<accession>A0AAV8X8B1</accession>
<dbReference type="EMBL" id="JANEYF010003670">
    <property type="protein sequence ID" value="KAJ8934775.1"/>
    <property type="molecule type" value="Genomic_DNA"/>
</dbReference>
<reference evidence="1" key="1">
    <citation type="journal article" date="2023" name="Insect Mol. Biol.">
        <title>Genome sequencing provides insights into the evolution of gene families encoding plant cell wall-degrading enzymes in longhorned beetles.</title>
        <authorList>
            <person name="Shin N.R."/>
            <person name="Okamura Y."/>
            <person name="Kirsch R."/>
            <person name="Pauchet Y."/>
        </authorList>
    </citation>
    <scope>NUCLEOTIDE SEQUENCE</scope>
    <source>
        <strain evidence="1">RBIC_L_NR</strain>
    </source>
</reference>
<gene>
    <name evidence="1" type="ORF">NQ314_013201</name>
</gene>
<dbReference type="Proteomes" id="UP001162156">
    <property type="component" value="Unassembled WGS sequence"/>
</dbReference>
<comment type="caution">
    <text evidence="1">The sequence shown here is derived from an EMBL/GenBank/DDBJ whole genome shotgun (WGS) entry which is preliminary data.</text>
</comment>
<dbReference type="AlphaFoldDB" id="A0AAV8X8B1"/>
<proteinExistence type="predicted"/>
<evidence type="ECO:0000313" key="1">
    <source>
        <dbReference type="EMBL" id="KAJ8934775.1"/>
    </source>
</evidence>
<name>A0AAV8X8B1_9CUCU</name>
<organism evidence="1 2">
    <name type="scientific">Rhamnusium bicolor</name>
    <dbReference type="NCBI Taxonomy" id="1586634"/>
    <lineage>
        <taxon>Eukaryota</taxon>
        <taxon>Metazoa</taxon>
        <taxon>Ecdysozoa</taxon>
        <taxon>Arthropoda</taxon>
        <taxon>Hexapoda</taxon>
        <taxon>Insecta</taxon>
        <taxon>Pterygota</taxon>
        <taxon>Neoptera</taxon>
        <taxon>Endopterygota</taxon>
        <taxon>Coleoptera</taxon>
        <taxon>Polyphaga</taxon>
        <taxon>Cucujiformia</taxon>
        <taxon>Chrysomeloidea</taxon>
        <taxon>Cerambycidae</taxon>
        <taxon>Lepturinae</taxon>
        <taxon>Rhagiini</taxon>
        <taxon>Rhamnusium</taxon>
    </lineage>
</organism>
<evidence type="ECO:0000313" key="2">
    <source>
        <dbReference type="Proteomes" id="UP001162156"/>
    </source>
</evidence>
<sequence>MPDKKQIYYNNKIDMYKNNPKIMWKTFKKLINTSENSIFNVVQFEVNNEIKTVNNEIEICEYFNHYFVDSIKDIIDSISSNKQWTSDDYPVIECKFETYSLLNLMDLKEIINSLDNKFNDILNAKV</sequence>